<accession>A0A1E5V824</accession>
<gene>
    <name evidence="3" type="ORF">BAE44_0017712</name>
</gene>
<feature type="region of interest" description="Disordered" evidence="1">
    <location>
        <begin position="31"/>
        <end position="53"/>
    </location>
</feature>
<comment type="caution">
    <text evidence="3">The sequence shown here is derived from an EMBL/GenBank/DDBJ whole genome shotgun (WGS) entry which is preliminary data.</text>
</comment>
<keyword evidence="4" id="KW-1185">Reference proteome</keyword>
<evidence type="ECO:0000256" key="1">
    <source>
        <dbReference type="SAM" id="MobiDB-lite"/>
    </source>
</evidence>
<sequence length="53" mass="5860">MLKTMGFFFLTCKVRLSSPCTFLCINICSANTFTPTPKPTPPARPPPPPCKPY</sequence>
<reference evidence="3 4" key="1">
    <citation type="submission" date="2016-09" db="EMBL/GenBank/DDBJ databases">
        <title>The draft genome of Dichanthelium oligosanthes: A C3 panicoid grass species.</title>
        <authorList>
            <person name="Studer A.J."/>
            <person name="Schnable J.C."/>
            <person name="Brutnell T.P."/>
        </authorList>
    </citation>
    <scope>NUCLEOTIDE SEQUENCE [LARGE SCALE GENOMIC DNA]</scope>
    <source>
        <strain evidence="4">cv. Kellogg 1175</strain>
        <tissue evidence="3">Leaf</tissue>
    </source>
</reference>
<protein>
    <submittedName>
        <fullName evidence="3">Uncharacterized protein</fullName>
    </submittedName>
</protein>
<feature type="chain" id="PRO_5009187852" evidence="2">
    <location>
        <begin position="20"/>
        <end position="53"/>
    </location>
</feature>
<evidence type="ECO:0000256" key="2">
    <source>
        <dbReference type="SAM" id="SignalP"/>
    </source>
</evidence>
<dbReference type="EMBL" id="LWDX02048337">
    <property type="protein sequence ID" value="OEL21268.1"/>
    <property type="molecule type" value="Genomic_DNA"/>
</dbReference>
<evidence type="ECO:0000313" key="3">
    <source>
        <dbReference type="EMBL" id="OEL21268.1"/>
    </source>
</evidence>
<organism evidence="3 4">
    <name type="scientific">Dichanthelium oligosanthes</name>
    <dbReference type="NCBI Taxonomy" id="888268"/>
    <lineage>
        <taxon>Eukaryota</taxon>
        <taxon>Viridiplantae</taxon>
        <taxon>Streptophyta</taxon>
        <taxon>Embryophyta</taxon>
        <taxon>Tracheophyta</taxon>
        <taxon>Spermatophyta</taxon>
        <taxon>Magnoliopsida</taxon>
        <taxon>Liliopsida</taxon>
        <taxon>Poales</taxon>
        <taxon>Poaceae</taxon>
        <taxon>PACMAD clade</taxon>
        <taxon>Panicoideae</taxon>
        <taxon>Panicodae</taxon>
        <taxon>Paniceae</taxon>
        <taxon>Dichantheliinae</taxon>
        <taxon>Dichanthelium</taxon>
    </lineage>
</organism>
<keyword evidence="2" id="KW-0732">Signal</keyword>
<dbReference type="OrthoDB" id="690548at2759"/>
<feature type="signal peptide" evidence="2">
    <location>
        <begin position="1"/>
        <end position="19"/>
    </location>
</feature>
<evidence type="ECO:0000313" key="4">
    <source>
        <dbReference type="Proteomes" id="UP000095767"/>
    </source>
</evidence>
<dbReference type="AlphaFoldDB" id="A0A1E5V824"/>
<dbReference type="Proteomes" id="UP000095767">
    <property type="component" value="Unassembled WGS sequence"/>
</dbReference>
<proteinExistence type="predicted"/>
<name>A0A1E5V824_9POAL</name>
<feature type="compositionally biased region" description="Pro residues" evidence="1">
    <location>
        <begin position="36"/>
        <end position="53"/>
    </location>
</feature>